<dbReference type="HOGENOM" id="CLU_045103_1_0_6"/>
<dbReference type="Gene3D" id="3.40.30.10">
    <property type="entry name" value="Glutaredoxin"/>
    <property type="match status" value="1"/>
</dbReference>
<dbReference type="Pfam" id="PF13417">
    <property type="entry name" value="GST_N_3"/>
    <property type="match status" value="1"/>
</dbReference>
<dbReference type="KEGG" id="swd:Swoo_2398"/>
<evidence type="ECO:0000313" key="2">
    <source>
        <dbReference type="EMBL" id="ACA86676.1"/>
    </source>
</evidence>
<sequence length="408" mass="46687">MQEQNNTTLIEKDLHEKSKVLLSEQEDHYRIFQTQMSPYSHKVMTYMNYKGIPYKRVHANQMDISWAINNVGQSIVPVLITPDDQIMQDSTPILEYLEKQYPQPAAIPNSPLLSFLMWLLEDFADEYLQRLQMHTRWGNNLNIQTASHKISRNFAYGVPKLDIKSLAPVIQARQKKNDSLLGLEGDKQRQNLDQQVLDLLCILDARLEESQFLLGNRPSMADFAFYGPLMIHLYNDPQSNHILETNAPRVCNWLFTIQELGDTRGCVGQTELGEWIDSETDLPPSLLELLKFVSQTYIPLGRATAKASVLREKHFEASVYGIKTTFGASHYKAWAFEQTQLRYRALTNDTKTKIDGILLETGILPGLLEDGVLHNGLYDGFSPPFVKDGIPDARIKHLKEKQQQKKVV</sequence>
<dbReference type="eggNOG" id="COG0625">
    <property type="taxonomic scope" value="Bacteria"/>
</dbReference>
<dbReference type="SUPFAM" id="SSF47616">
    <property type="entry name" value="GST C-terminal domain-like"/>
    <property type="match status" value="1"/>
</dbReference>
<feature type="domain" description="GST N-terminal" evidence="1">
    <location>
        <begin position="27"/>
        <end position="105"/>
    </location>
</feature>
<dbReference type="GO" id="GO:0005737">
    <property type="term" value="C:cytoplasm"/>
    <property type="evidence" value="ECO:0007669"/>
    <property type="project" value="TreeGrafter"/>
</dbReference>
<organism evidence="2 3">
    <name type="scientific">Shewanella woodyi (strain ATCC 51908 / MS32)</name>
    <dbReference type="NCBI Taxonomy" id="392500"/>
    <lineage>
        <taxon>Bacteria</taxon>
        <taxon>Pseudomonadati</taxon>
        <taxon>Pseudomonadota</taxon>
        <taxon>Gammaproteobacteria</taxon>
        <taxon>Alteromonadales</taxon>
        <taxon>Shewanellaceae</taxon>
        <taxon>Shewanella</taxon>
    </lineage>
</organism>
<dbReference type="InterPro" id="IPR036249">
    <property type="entry name" value="Thioredoxin-like_sf"/>
</dbReference>
<dbReference type="Gene3D" id="1.20.1050.10">
    <property type="match status" value="1"/>
</dbReference>
<dbReference type="SUPFAM" id="SSF52833">
    <property type="entry name" value="Thioredoxin-like"/>
    <property type="match status" value="1"/>
</dbReference>
<dbReference type="PANTHER" id="PTHR12289">
    <property type="entry name" value="METAXIN RELATED"/>
    <property type="match status" value="1"/>
</dbReference>
<dbReference type="InterPro" id="IPR036282">
    <property type="entry name" value="Glutathione-S-Trfase_C_sf"/>
</dbReference>
<evidence type="ECO:0000259" key="1">
    <source>
        <dbReference type="PROSITE" id="PS50404"/>
    </source>
</evidence>
<dbReference type="InterPro" id="IPR050931">
    <property type="entry name" value="Mito_Protein_Transport_Metaxin"/>
</dbReference>
<reference evidence="2 3" key="1">
    <citation type="submission" date="2008-02" db="EMBL/GenBank/DDBJ databases">
        <title>Complete sequence of Shewanella woodyi ATCC 51908.</title>
        <authorList>
            <consortium name="US DOE Joint Genome Institute"/>
            <person name="Copeland A."/>
            <person name="Lucas S."/>
            <person name="Lapidus A."/>
            <person name="Glavina del Rio T."/>
            <person name="Dalin E."/>
            <person name="Tice H."/>
            <person name="Bruce D."/>
            <person name="Goodwin L."/>
            <person name="Pitluck S."/>
            <person name="Sims D."/>
            <person name="Brettin T."/>
            <person name="Detter J.C."/>
            <person name="Han C."/>
            <person name="Kuske C.R."/>
            <person name="Schmutz J."/>
            <person name="Larimer F."/>
            <person name="Land M."/>
            <person name="Hauser L."/>
            <person name="Kyrpides N."/>
            <person name="Lykidis A."/>
            <person name="Zhao J.-S."/>
            <person name="Richardson P."/>
        </authorList>
    </citation>
    <scope>NUCLEOTIDE SEQUENCE [LARGE SCALE GENOMIC DNA]</scope>
    <source>
        <strain evidence="3">ATCC 51908 / MS32</strain>
    </source>
</reference>
<keyword evidence="3" id="KW-1185">Reference proteome</keyword>
<protein>
    <submittedName>
        <fullName evidence="2">Glutathione S-transferase-like protein</fullName>
    </submittedName>
</protein>
<proteinExistence type="predicted"/>
<evidence type="ECO:0000313" key="3">
    <source>
        <dbReference type="Proteomes" id="UP000002168"/>
    </source>
</evidence>
<dbReference type="Proteomes" id="UP000002168">
    <property type="component" value="Chromosome"/>
</dbReference>
<keyword evidence="2" id="KW-0808">Transferase</keyword>
<dbReference type="Pfam" id="PF00043">
    <property type="entry name" value="GST_C"/>
    <property type="match status" value="1"/>
</dbReference>
<name>B1KFW9_SHEWM</name>
<dbReference type="EMBL" id="CP000961">
    <property type="protein sequence ID" value="ACA86676.1"/>
    <property type="molecule type" value="Genomic_DNA"/>
</dbReference>
<dbReference type="InterPro" id="IPR004046">
    <property type="entry name" value="GST_C"/>
</dbReference>
<accession>B1KFW9</accession>
<dbReference type="STRING" id="392500.Swoo_2398"/>
<dbReference type="RefSeq" id="WP_012325018.1">
    <property type="nucleotide sequence ID" value="NC_010506.1"/>
</dbReference>
<dbReference type="InterPro" id="IPR004045">
    <property type="entry name" value="Glutathione_S-Trfase_N"/>
</dbReference>
<gene>
    <name evidence="2" type="ordered locus">Swoo_2398</name>
</gene>
<dbReference type="AlphaFoldDB" id="B1KFW9"/>
<dbReference type="CDD" id="cd00570">
    <property type="entry name" value="GST_N_family"/>
    <property type="match status" value="1"/>
</dbReference>
<dbReference type="PROSITE" id="PS50404">
    <property type="entry name" value="GST_NTER"/>
    <property type="match status" value="1"/>
</dbReference>
<dbReference type="GO" id="GO:0016740">
    <property type="term" value="F:transferase activity"/>
    <property type="evidence" value="ECO:0007669"/>
    <property type="project" value="UniProtKB-KW"/>
</dbReference>
<dbReference type="PANTHER" id="PTHR12289:SF67">
    <property type="match status" value="1"/>
</dbReference>